<evidence type="ECO:0000256" key="4">
    <source>
        <dbReference type="ARBA" id="ARBA00022737"/>
    </source>
</evidence>
<dbReference type="STRING" id="307972.A0A2G8K2T4"/>
<dbReference type="GO" id="GO:0005201">
    <property type="term" value="F:extracellular matrix structural constituent"/>
    <property type="evidence" value="ECO:0007669"/>
    <property type="project" value="InterPro"/>
</dbReference>
<dbReference type="SUPFAM" id="SSF56436">
    <property type="entry name" value="C-type lectin-like"/>
    <property type="match status" value="2"/>
</dbReference>
<evidence type="ECO:0000256" key="1">
    <source>
        <dbReference type="ARBA" id="ARBA00004302"/>
    </source>
</evidence>
<dbReference type="PANTHER" id="PTHR14619:SF7">
    <property type="match status" value="1"/>
</dbReference>
<accession>A0A2G8K2T4</accession>
<dbReference type="GO" id="GO:0005604">
    <property type="term" value="C:basement membrane"/>
    <property type="evidence" value="ECO:0007669"/>
    <property type="project" value="UniProtKB-SubCell"/>
</dbReference>
<feature type="region of interest" description="Disordered" evidence="8">
    <location>
        <begin position="1"/>
        <end position="92"/>
    </location>
</feature>
<dbReference type="PROSITE" id="PS51403">
    <property type="entry name" value="NC1_IV"/>
    <property type="match status" value="1"/>
</dbReference>
<keyword evidence="11" id="KW-1185">Reference proteome</keyword>
<dbReference type="InterPro" id="IPR001442">
    <property type="entry name" value="Collagen_IV_NC"/>
</dbReference>
<feature type="domain" description="Collagen IV NC1" evidence="9">
    <location>
        <begin position="101"/>
        <end position="325"/>
    </location>
</feature>
<keyword evidence="3" id="KW-0272">Extracellular matrix</keyword>
<gene>
    <name evidence="10" type="ORF">BSL78_20847</name>
</gene>
<evidence type="ECO:0000256" key="8">
    <source>
        <dbReference type="SAM" id="MobiDB-lite"/>
    </source>
</evidence>
<keyword evidence="4" id="KW-0677">Repeat</keyword>
<dbReference type="InterPro" id="IPR008160">
    <property type="entry name" value="Collagen"/>
</dbReference>
<evidence type="ECO:0000256" key="2">
    <source>
        <dbReference type="ARBA" id="ARBA00022525"/>
    </source>
</evidence>
<sequence length="326" mass="34890">MKAGPPVDINSLRGEPGEIGSFGLPGPEGPQGEPGVPGPPGEDGRRGTDGARGPPGSNGIDGEPGPPGEQGSPGRDGPRGIPGEVGDPDHRYSWLTFPNPGFLIARHSQTTSYPTCPDGTSEVWTGYSFLYMIGNENGFGQDLGSPGSCLTRFSTMPHMFCNINNVCHVASRNGYSYWLSTPEPMPMSMEPIPSENVEPYISKCIVCEIPSRVVAVHSQSVNIPDCPNGWSPLWIGYSFIMQTGAGAQGSGQMLSSPGSCLEDFRSIPFIECHDDGKCNYYAASYSFWLATIENGDQFDRPDSTTLKAGSLRSRLSRCQVCMRGEP</sequence>
<keyword evidence="6 10" id="KW-0176">Collagen</keyword>
<dbReference type="Proteomes" id="UP000230750">
    <property type="component" value="Unassembled WGS sequence"/>
</dbReference>
<proteinExistence type="predicted"/>
<dbReference type="Gene3D" id="2.170.240.10">
    <property type="entry name" value="Collagen IV, non-collagenous"/>
    <property type="match status" value="1"/>
</dbReference>
<dbReference type="EMBL" id="MRZV01000943">
    <property type="protein sequence ID" value="PIK42317.1"/>
    <property type="molecule type" value="Genomic_DNA"/>
</dbReference>
<evidence type="ECO:0000256" key="7">
    <source>
        <dbReference type="ARBA" id="ARBA00023157"/>
    </source>
</evidence>
<dbReference type="GO" id="GO:0005581">
    <property type="term" value="C:collagen trimer"/>
    <property type="evidence" value="ECO:0007669"/>
    <property type="project" value="UniProtKB-KW"/>
</dbReference>
<dbReference type="PANTHER" id="PTHR14619">
    <property type="entry name" value="NEURON-DERIVED NEUROTROPHIC FACTOR"/>
    <property type="match status" value="1"/>
</dbReference>
<evidence type="ECO:0000256" key="6">
    <source>
        <dbReference type="ARBA" id="ARBA00023119"/>
    </source>
</evidence>
<comment type="caution">
    <text evidence="10">The sequence shown here is derived from an EMBL/GenBank/DDBJ whole genome shotgun (WGS) entry which is preliminary data.</text>
</comment>
<dbReference type="FunFam" id="2.170.240.10:FF:000001">
    <property type="entry name" value="Collagen IV alpha 1 chain"/>
    <property type="match status" value="1"/>
</dbReference>
<keyword evidence="5" id="KW-0084">Basement membrane</keyword>
<evidence type="ECO:0000313" key="11">
    <source>
        <dbReference type="Proteomes" id="UP000230750"/>
    </source>
</evidence>
<dbReference type="OrthoDB" id="10071882at2759"/>
<reference evidence="10 11" key="1">
    <citation type="journal article" date="2017" name="PLoS Biol.">
        <title>The sea cucumber genome provides insights into morphological evolution and visceral regeneration.</title>
        <authorList>
            <person name="Zhang X."/>
            <person name="Sun L."/>
            <person name="Yuan J."/>
            <person name="Sun Y."/>
            <person name="Gao Y."/>
            <person name="Zhang L."/>
            <person name="Li S."/>
            <person name="Dai H."/>
            <person name="Hamel J.F."/>
            <person name="Liu C."/>
            <person name="Yu Y."/>
            <person name="Liu S."/>
            <person name="Lin W."/>
            <person name="Guo K."/>
            <person name="Jin S."/>
            <person name="Xu P."/>
            <person name="Storey K.B."/>
            <person name="Huan P."/>
            <person name="Zhang T."/>
            <person name="Zhou Y."/>
            <person name="Zhang J."/>
            <person name="Lin C."/>
            <person name="Li X."/>
            <person name="Xing L."/>
            <person name="Huo D."/>
            <person name="Sun M."/>
            <person name="Wang L."/>
            <person name="Mercier A."/>
            <person name="Li F."/>
            <person name="Yang H."/>
            <person name="Xiang J."/>
        </authorList>
    </citation>
    <scope>NUCLEOTIDE SEQUENCE [LARGE SCALE GENOMIC DNA]</scope>
    <source>
        <strain evidence="10">Shaxun</strain>
        <tissue evidence="10">Muscle</tissue>
    </source>
</reference>
<dbReference type="InterPro" id="IPR036954">
    <property type="entry name" value="Collagen_IV_NC_sf"/>
</dbReference>
<evidence type="ECO:0000313" key="10">
    <source>
        <dbReference type="EMBL" id="PIK42317.1"/>
    </source>
</evidence>
<evidence type="ECO:0000259" key="9">
    <source>
        <dbReference type="PROSITE" id="PS51403"/>
    </source>
</evidence>
<dbReference type="InterPro" id="IPR019326">
    <property type="entry name" value="NDNF"/>
</dbReference>
<dbReference type="InterPro" id="IPR016187">
    <property type="entry name" value="CTDL_fold"/>
</dbReference>
<protein>
    <submittedName>
        <fullName evidence="10">Putative collagen alpha-5(IV) chain-like isoform X2</fullName>
    </submittedName>
</protein>
<name>A0A2G8K2T4_STIJA</name>
<keyword evidence="7" id="KW-1015">Disulfide bond</keyword>
<dbReference type="Pfam" id="PF01413">
    <property type="entry name" value="C4"/>
    <property type="match status" value="2"/>
</dbReference>
<keyword evidence="2" id="KW-0964">Secreted</keyword>
<dbReference type="AlphaFoldDB" id="A0A2G8K2T4"/>
<dbReference type="SMART" id="SM00111">
    <property type="entry name" value="C4"/>
    <property type="match status" value="2"/>
</dbReference>
<comment type="subcellular location">
    <subcellularLocation>
        <location evidence="1">Secreted</location>
        <location evidence="1">Extracellular space</location>
        <location evidence="1">Extracellular matrix</location>
        <location evidence="1">Basement membrane</location>
    </subcellularLocation>
</comment>
<evidence type="ECO:0000256" key="3">
    <source>
        <dbReference type="ARBA" id="ARBA00022530"/>
    </source>
</evidence>
<evidence type="ECO:0000256" key="5">
    <source>
        <dbReference type="ARBA" id="ARBA00022869"/>
    </source>
</evidence>
<organism evidence="10 11">
    <name type="scientific">Stichopus japonicus</name>
    <name type="common">Sea cucumber</name>
    <dbReference type="NCBI Taxonomy" id="307972"/>
    <lineage>
        <taxon>Eukaryota</taxon>
        <taxon>Metazoa</taxon>
        <taxon>Echinodermata</taxon>
        <taxon>Eleutherozoa</taxon>
        <taxon>Echinozoa</taxon>
        <taxon>Holothuroidea</taxon>
        <taxon>Aspidochirotacea</taxon>
        <taxon>Aspidochirotida</taxon>
        <taxon>Stichopodidae</taxon>
        <taxon>Apostichopus</taxon>
    </lineage>
</organism>
<dbReference type="Pfam" id="PF01391">
    <property type="entry name" value="Collagen"/>
    <property type="match status" value="1"/>
</dbReference>